<dbReference type="Gene3D" id="2.40.110.10">
    <property type="entry name" value="Butyryl-CoA Dehydrogenase, subunit A, domain 2"/>
    <property type="match status" value="1"/>
</dbReference>
<evidence type="ECO:0000256" key="10">
    <source>
        <dbReference type="ARBA" id="ARBA00023098"/>
    </source>
</evidence>
<evidence type="ECO:0000313" key="19">
    <source>
        <dbReference type="Proteomes" id="UP000838878"/>
    </source>
</evidence>
<dbReference type="PANTHER" id="PTHR10909:SF250">
    <property type="entry name" value="PEROXISOMAL ACYL-COENZYME A OXIDASE 1"/>
    <property type="match status" value="1"/>
</dbReference>
<dbReference type="OrthoDB" id="538336at2759"/>
<dbReference type="InterPro" id="IPR009100">
    <property type="entry name" value="AcylCoA_DH/oxidase_NM_dom_sf"/>
</dbReference>
<evidence type="ECO:0000256" key="3">
    <source>
        <dbReference type="ARBA" id="ARBA00004846"/>
    </source>
</evidence>
<dbReference type="Proteomes" id="UP000838878">
    <property type="component" value="Chromosome 4"/>
</dbReference>
<evidence type="ECO:0000256" key="2">
    <source>
        <dbReference type="ARBA" id="ARBA00004275"/>
    </source>
</evidence>
<evidence type="ECO:0000256" key="6">
    <source>
        <dbReference type="ARBA" id="ARBA00022630"/>
    </source>
</evidence>
<dbReference type="GO" id="GO:0005777">
    <property type="term" value="C:peroxisome"/>
    <property type="evidence" value="ECO:0007669"/>
    <property type="project" value="UniProtKB-SubCell"/>
</dbReference>
<reference evidence="18" key="1">
    <citation type="submission" date="2021-12" db="EMBL/GenBank/DDBJ databases">
        <authorList>
            <person name="Martin H S."/>
        </authorList>
    </citation>
    <scope>NUCLEOTIDE SEQUENCE</scope>
</reference>
<dbReference type="InterPro" id="IPR012258">
    <property type="entry name" value="Acyl-CoA_oxidase"/>
</dbReference>
<evidence type="ECO:0000256" key="11">
    <source>
        <dbReference type="ARBA" id="ARBA00023140"/>
    </source>
</evidence>
<dbReference type="EMBL" id="OV170224">
    <property type="protein sequence ID" value="CAH0724576.1"/>
    <property type="molecule type" value="Genomic_DNA"/>
</dbReference>
<evidence type="ECO:0000259" key="17">
    <source>
        <dbReference type="Pfam" id="PF22924"/>
    </source>
</evidence>
<dbReference type="FunFam" id="1.20.140.10:FF:000013">
    <property type="entry name" value="Acyl-coenzyme A oxidase"/>
    <property type="match status" value="1"/>
</dbReference>
<dbReference type="GO" id="GO:0003997">
    <property type="term" value="F:acyl-CoA oxidase activity"/>
    <property type="evidence" value="ECO:0007669"/>
    <property type="project" value="UniProtKB-EC"/>
</dbReference>
<dbReference type="InterPro" id="IPR046373">
    <property type="entry name" value="Acyl-CoA_Oxase/DH_mid-dom_sf"/>
</dbReference>
<feature type="active site" description="Proton acceptor" evidence="12">
    <location>
        <position position="433"/>
    </location>
</feature>
<evidence type="ECO:0000256" key="13">
    <source>
        <dbReference type="PIRSR" id="PIRSR000168-2"/>
    </source>
</evidence>
<proteinExistence type="inferred from homology"/>
<dbReference type="SUPFAM" id="SSF56645">
    <property type="entry name" value="Acyl-CoA dehydrogenase NM domain-like"/>
    <property type="match status" value="1"/>
</dbReference>
<dbReference type="InterPro" id="IPR037069">
    <property type="entry name" value="AcylCoA_DH/ox_N_sf"/>
</dbReference>
<evidence type="ECO:0000256" key="5">
    <source>
        <dbReference type="ARBA" id="ARBA00012870"/>
    </source>
</evidence>
<evidence type="ECO:0000259" key="16">
    <source>
        <dbReference type="Pfam" id="PF14749"/>
    </source>
</evidence>
<gene>
    <name evidence="18" type="ORF">BINO364_LOCUS10268</name>
</gene>
<dbReference type="InterPro" id="IPR036250">
    <property type="entry name" value="AcylCo_DH-like_C"/>
</dbReference>
<evidence type="ECO:0000256" key="8">
    <source>
        <dbReference type="ARBA" id="ARBA00022832"/>
    </source>
</evidence>
<dbReference type="FunFam" id="1.20.140.10:FF:000005">
    <property type="entry name" value="Acyl-coenzyme A oxidase"/>
    <property type="match status" value="1"/>
</dbReference>
<feature type="domain" description="Acyl-CoA oxidase C-terminal" evidence="14">
    <location>
        <begin position="481"/>
        <end position="660"/>
    </location>
</feature>
<dbReference type="Pfam" id="PF02770">
    <property type="entry name" value="Acyl-CoA_dh_M"/>
    <property type="match status" value="1"/>
</dbReference>
<evidence type="ECO:0000256" key="7">
    <source>
        <dbReference type="ARBA" id="ARBA00022827"/>
    </source>
</evidence>
<evidence type="ECO:0000256" key="4">
    <source>
        <dbReference type="ARBA" id="ARBA00006288"/>
    </source>
</evidence>
<dbReference type="AlphaFoldDB" id="A0A8J9YFS6"/>
<evidence type="ECO:0000259" key="14">
    <source>
        <dbReference type="Pfam" id="PF01756"/>
    </source>
</evidence>
<feature type="domain" description="Acyl-CoA oxidase C-alpha1" evidence="17">
    <location>
        <begin position="287"/>
        <end position="448"/>
    </location>
</feature>
<feature type="binding site" evidence="13">
    <location>
        <position position="151"/>
    </location>
    <ligand>
        <name>FAD</name>
        <dbReference type="ChEBI" id="CHEBI:57692"/>
    </ligand>
</feature>
<feature type="non-terminal residue" evidence="18">
    <location>
        <position position="663"/>
    </location>
</feature>
<comment type="cofactor">
    <cofactor evidence="1">
        <name>FAD</name>
        <dbReference type="ChEBI" id="CHEBI:57692"/>
    </cofactor>
</comment>
<feature type="binding site" evidence="13">
    <location>
        <position position="190"/>
    </location>
    <ligand>
        <name>FAD</name>
        <dbReference type="ChEBI" id="CHEBI:57692"/>
    </ligand>
</feature>
<dbReference type="Pfam" id="PF14749">
    <property type="entry name" value="Acyl-CoA_ox_N"/>
    <property type="match status" value="1"/>
</dbReference>
<comment type="pathway">
    <text evidence="3">Lipid metabolism; peroxisomal fatty acid beta-oxidation.</text>
</comment>
<comment type="similarity">
    <text evidence="4">Belongs to the acyl-CoA oxidase family.</text>
</comment>
<protein>
    <recommendedName>
        <fullName evidence="5">acyl-CoA oxidase</fullName>
        <ecNumber evidence="5">1.3.3.6</ecNumber>
    </recommendedName>
</protein>
<keyword evidence="19" id="KW-1185">Reference proteome</keyword>
<dbReference type="GO" id="GO:0033540">
    <property type="term" value="P:fatty acid beta-oxidation using acyl-CoA oxidase"/>
    <property type="evidence" value="ECO:0007669"/>
    <property type="project" value="TreeGrafter"/>
</dbReference>
<dbReference type="EC" id="1.3.3.6" evidence="5"/>
<feature type="domain" description="Acyl-CoA oxidase/dehydrogenase middle" evidence="15">
    <location>
        <begin position="148"/>
        <end position="257"/>
    </location>
</feature>
<dbReference type="FunFam" id="2.40.110.10:FF:000003">
    <property type="entry name" value="Acyl-coenzyme A oxidase"/>
    <property type="match status" value="1"/>
</dbReference>
<accession>A0A8J9YFS6</accession>
<dbReference type="InterPro" id="IPR055060">
    <property type="entry name" value="ACOX_C_alpha1"/>
</dbReference>
<dbReference type="PIRSF" id="PIRSF000168">
    <property type="entry name" value="Acyl-CoA_oxidase"/>
    <property type="match status" value="1"/>
</dbReference>
<keyword evidence="6" id="KW-0285">Flavoprotein</keyword>
<comment type="subcellular location">
    <subcellularLocation>
        <location evidence="2">Peroxisome</location>
    </subcellularLocation>
</comment>
<dbReference type="GO" id="GO:0005504">
    <property type="term" value="F:fatty acid binding"/>
    <property type="evidence" value="ECO:0007669"/>
    <property type="project" value="TreeGrafter"/>
</dbReference>
<evidence type="ECO:0000256" key="9">
    <source>
        <dbReference type="ARBA" id="ARBA00023002"/>
    </source>
</evidence>
<dbReference type="Pfam" id="PF01756">
    <property type="entry name" value="ACOX"/>
    <property type="match status" value="1"/>
</dbReference>
<keyword evidence="11" id="KW-0576">Peroxisome</keyword>
<name>A0A8J9YFS6_9NEOP</name>
<dbReference type="InterPro" id="IPR002655">
    <property type="entry name" value="Acyl-CoA_oxidase_C"/>
</dbReference>
<keyword evidence="10" id="KW-0443">Lipid metabolism</keyword>
<evidence type="ECO:0000313" key="18">
    <source>
        <dbReference type="EMBL" id="CAH0724576.1"/>
    </source>
</evidence>
<feature type="domain" description="Acyl-coenzyme A oxidase N-terminal" evidence="16">
    <location>
        <begin position="19"/>
        <end position="145"/>
    </location>
</feature>
<dbReference type="Pfam" id="PF22924">
    <property type="entry name" value="ACOX_C_alpha1"/>
    <property type="match status" value="1"/>
</dbReference>
<dbReference type="GO" id="GO:0055088">
    <property type="term" value="P:lipid homeostasis"/>
    <property type="evidence" value="ECO:0007669"/>
    <property type="project" value="TreeGrafter"/>
</dbReference>
<dbReference type="Gene3D" id="1.10.540.10">
    <property type="entry name" value="Acyl-CoA dehydrogenase/oxidase, N-terminal domain"/>
    <property type="match status" value="1"/>
</dbReference>
<organism evidence="18 19">
    <name type="scientific">Brenthis ino</name>
    <name type="common">lesser marbled fritillary</name>
    <dbReference type="NCBI Taxonomy" id="405034"/>
    <lineage>
        <taxon>Eukaryota</taxon>
        <taxon>Metazoa</taxon>
        <taxon>Ecdysozoa</taxon>
        <taxon>Arthropoda</taxon>
        <taxon>Hexapoda</taxon>
        <taxon>Insecta</taxon>
        <taxon>Pterygota</taxon>
        <taxon>Neoptera</taxon>
        <taxon>Endopterygota</taxon>
        <taxon>Lepidoptera</taxon>
        <taxon>Glossata</taxon>
        <taxon>Ditrysia</taxon>
        <taxon>Papilionoidea</taxon>
        <taxon>Nymphalidae</taxon>
        <taxon>Heliconiinae</taxon>
        <taxon>Argynnini</taxon>
        <taxon>Brenthis</taxon>
    </lineage>
</organism>
<keyword evidence="8" id="KW-0276">Fatty acid metabolism</keyword>
<evidence type="ECO:0000256" key="12">
    <source>
        <dbReference type="PIRSR" id="PIRSR000168-1"/>
    </source>
</evidence>
<dbReference type="SUPFAM" id="SSF47203">
    <property type="entry name" value="Acyl-CoA dehydrogenase C-terminal domain-like"/>
    <property type="match status" value="2"/>
</dbReference>
<keyword evidence="9" id="KW-0560">Oxidoreductase</keyword>
<evidence type="ECO:0000259" key="15">
    <source>
        <dbReference type="Pfam" id="PF02770"/>
    </source>
</evidence>
<dbReference type="GO" id="GO:0071949">
    <property type="term" value="F:FAD binding"/>
    <property type="evidence" value="ECO:0007669"/>
    <property type="project" value="InterPro"/>
</dbReference>
<dbReference type="InterPro" id="IPR029320">
    <property type="entry name" value="Acyl-CoA_ox_N"/>
</dbReference>
<sequence>MSTKINPDLQKERDRCTFNVKELTHVIDGGVEKTEERKSREEMVLKENIHIDTVPAVYLSHKEKYELAMKKACLMFKLIRKLQEEENAGMDNYLAVLGGYLGSAILGDGSPLTLHYVMFIPTVMGQGTVEQQAYWIGRAFNLEMIGTYAQTELGHGTFIRGLETTATYDPSTKEFVLHSPTLTSYKWWPGGLAHTANYCIVMAQLYTKGKCHGIHPFIVQLRDEETHMPLPGIKVGEIGAKLGMNGTNNGFLGFDKVRIPRDYMLMKNAKVLEDGTYVNAPSSKLAYGTMMFVRVMLVNDMCRYMSKAVTIATRYSAIRRQSQPKPDEPEPQILDYLTQQHKLLIGIATVHAFRMSADWLWLMYNNVTAELEAGDMERLPELHALSCCLKAVTTADAAACVERCRLACGGHGYMLSSNLPLTYGLVTAACTYEGENTVMLLQTARYLVKAWQQAAGGHTLPPTVQYLRAAPAPWDSSVRGVVAGFYRVAAGKIGLCVSQIEKRQKSGMSYEDAWNMTSVQLASASEAHCRAILLATYYKETESQIRAVSPELRAVLLQLVDLYVVYWALERVGDLLRFTSISEKDVEHLQNWYEDLMIKLRPNAVGLVDAFDIRDEILSSTLGSFDGRAYERLMEEAMKSPLNAEPVNQSFHSYLKPLMQGKL</sequence>
<dbReference type="PANTHER" id="PTHR10909">
    <property type="entry name" value="ELECTRON TRANSPORT OXIDOREDUCTASE"/>
    <property type="match status" value="1"/>
</dbReference>
<dbReference type="Gene3D" id="1.20.140.10">
    <property type="entry name" value="Butyryl-CoA Dehydrogenase, subunit A, domain 3"/>
    <property type="match status" value="2"/>
</dbReference>
<evidence type="ECO:0000256" key="1">
    <source>
        <dbReference type="ARBA" id="ARBA00001974"/>
    </source>
</evidence>
<keyword evidence="7 13" id="KW-0274">FAD</keyword>
<dbReference type="InterPro" id="IPR006091">
    <property type="entry name" value="Acyl-CoA_Oxase/DH_mid-dom"/>
</dbReference>